<dbReference type="InterPro" id="IPR001750">
    <property type="entry name" value="ND/Mrp_TM"/>
</dbReference>
<dbReference type="Pfam" id="PF00662">
    <property type="entry name" value="Proton_antipo_N"/>
    <property type="match status" value="1"/>
</dbReference>
<evidence type="ECO:0000256" key="2">
    <source>
        <dbReference type="ARBA" id="ARBA00008483"/>
    </source>
</evidence>
<feature type="transmembrane region" description="Helical" evidence="7">
    <location>
        <begin position="549"/>
        <end position="569"/>
    </location>
</feature>
<keyword evidence="5 7" id="KW-0472">Membrane</keyword>
<comment type="subcellular location">
    <subcellularLocation>
        <location evidence="1">Endomembrane system</location>
        <topology evidence="1">Multi-pass membrane protein</topology>
    </subcellularLocation>
    <subcellularLocation>
        <location evidence="6">Membrane</location>
        <topology evidence="6">Multi-pass membrane protein</topology>
    </subcellularLocation>
</comment>
<comment type="similarity">
    <text evidence="2">Belongs to the CPA3 antiporters (TC 2.A.63) subunit A family.</text>
</comment>
<evidence type="ECO:0000313" key="11">
    <source>
        <dbReference type="Proteomes" id="UP001208567"/>
    </source>
</evidence>
<protein>
    <submittedName>
        <fullName evidence="10">Oxidoreductase</fullName>
    </submittedName>
</protein>
<evidence type="ECO:0000313" key="10">
    <source>
        <dbReference type="EMBL" id="GLC31065.1"/>
    </source>
</evidence>
<reference evidence="10 11" key="1">
    <citation type="journal article" date="2024" name="Int. J. Syst. Evol. Microbiol.">
        <title>Clostridium omnivorum sp. nov., isolated from anoxic soil under the treatment of reductive soil disinfestation.</title>
        <authorList>
            <person name="Ueki A."/>
            <person name="Tonouchi A."/>
            <person name="Kaku N."/>
            <person name="Honma S."/>
            <person name="Ueki K."/>
        </authorList>
    </citation>
    <scope>NUCLEOTIDE SEQUENCE [LARGE SCALE GENOMIC DNA]</scope>
    <source>
        <strain evidence="10 11">E14</strain>
    </source>
</reference>
<accession>A0ABQ5N729</accession>
<feature type="transmembrane region" description="Helical" evidence="7">
    <location>
        <begin position="617"/>
        <end position="637"/>
    </location>
</feature>
<dbReference type="PANTHER" id="PTHR43373">
    <property type="entry name" value="NA(+)/H(+) ANTIPORTER SUBUNIT"/>
    <property type="match status" value="1"/>
</dbReference>
<feature type="domain" description="NADH:quinone oxidoreductase/Mrp antiporter transmembrane" evidence="8">
    <location>
        <begin position="179"/>
        <end position="455"/>
    </location>
</feature>
<organism evidence="10 11">
    <name type="scientific">Clostridium omnivorum</name>
    <dbReference type="NCBI Taxonomy" id="1604902"/>
    <lineage>
        <taxon>Bacteria</taxon>
        <taxon>Bacillati</taxon>
        <taxon>Bacillota</taxon>
        <taxon>Clostridia</taxon>
        <taxon>Eubacteriales</taxon>
        <taxon>Clostridiaceae</taxon>
        <taxon>Clostridium</taxon>
    </lineage>
</organism>
<dbReference type="InterPro" id="IPR050616">
    <property type="entry name" value="CPA3_Na-H_Antiporter_A"/>
</dbReference>
<comment type="caution">
    <text evidence="10">The sequence shown here is derived from an EMBL/GenBank/DDBJ whole genome shotgun (WGS) entry which is preliminary data.</text>
</comment>
<sequence length="638" mass="69527">MNMYVLALIVVPIIFAVLYALNDNKAYYKLLSYVLCIFGTAFSILLALKGPVKFTISGSTFSIVEGIILIVEILILVFLFWVSIKHRRKNVLLLTFIQAIIFVYSSFFMEKHHEVTLNVDNFSIIMLLLVNIIGTLIVVFANGYITEYEHHRHMKSKQKQFYVIICIFISAMNGLVASDALTWIYFFWEITTLASFLLIGYNADEEAYNSAFRALYINLIGGICFALGNILFAKQLGITTLTGIINHGKLAGIYIVPVFLLCIAGFAKSAQMPFQSWLLGAMVAPTPVSALLHSSTMVKAGVYLIVKLSPAYAGTKLGTAIALYGGFTFLLCSAIAISQRNAKRVLAYSTIANLGLIICSAGMGSSLAISSAIILIIFHAVSKALLFLCTGQIEHTIGSRDIEDMQGLIHKAPALALITAFGAISMILPPFGVLITKLISIEAAANNPFIAIFLILGSAATTLYYVKWIGNLLSYPENKLIKNPKIDTNIYLPLVVLSVLVLLASIFVSPIYNNMVSPEINVLLPHAAKGLSVSRAVITSQIGGFNNEIVFIVIGLVILIALAIKGSLITKADRKNIYMCGENNIEDETMFRNANGTYDKATVGNLYLSHILDEKTLTLLGTIVSVSLILIVILGGLS</sequence>
<evidence type="ECO:0000256" key="1">
    <source>
        <dbReference type="ARBA" id="ARBA00004127"/>
    </source>
</evidence>
<proteinExistence type="inferred from homology"/>
<evidence type="ECO:0000256" key="7">
    <source>
        <dbReference type="SAM" id="Phobius"/>
    </source>
</evidence>
<feature type="domain" description="NADH-Ubiquinone oxidoreductase (complex I) chain 5 N-terminal" evidence="9">
    <location>
        <begin position="114"/>
        <end position="148"/>
    </location>
</feature>
<evidence type="ECO:0000256" key="3">
    <source>
        <dbReference type="ARBA" id="ARBA00022692"/>
    </source>
</evidence>
<dbReference type="InterPro" id="IPR001516">
    <property type="entry name" value="Proton_antipo_N"/>
</dbReference>
<keyword evidence="4 7" id="KW-1133">Transmembrane helix</keyword>
<feature type="transmembrane region" description="Helical" evidence="7">
    <location>
        <begin position="414"/>
        <end position="436"/>
    </location>
</feature>
<dbReference type="EMBL" id="BRXR01000001">
    <property type="protein sequence ID" value="GLC31065.1"/>
    <property type="molecule type" value="Genomic_DNA"/>
</dbReference>
<evidence type="ECO:0000259" key="9">
    <source>
        <dbReference type="Pfam" id="PF00662"/>
    </source>
</evidence>
<feature type="transmembrane region" description="Helical" evidence="7">
    <location>
        <begin position="30"/>
        <end position="48"/>
    </location>
</feature>
<feature type="transmembrane region" description="Helical" evidence="7">
    <location>
        <begin position="60"/>
        <end position="84"/>
    </location>
</feature>
<feature type="transmembrane region" description="Helical" evidence="7">
    <location>
        <begin position="317"/>
        <end position="338"/>
    </location>
</feature>
<feature type="transmembrane region" description="Helical" evidence="7">
    <location>
        <begin position="244"/>
        <end position="266"/>
    </location>
</feature>
<feature type="transmembrane region" description="Helical" evidence="7">
    <location>
        <begin position="121"/>
        <end position="141"/>
    </location>
</feature>
<dbReference type="PRINTS" id="PR01434">
    <property type="entry name" value="NADHDHGNASE5"/>
</dbReference>
<feature type="transmembrane region" description="Helical" evidence="7">
    <location>
        <begin position="345"/>
        <end position="363"/>
    </location>
</feature>
<dbReference type="RefSeq" id="WP_264850343.1">
    <property type="nucleotide sequence ID" value="NZ_BRXR01000001.1"/>
</dbReference>
<dbReference type="Pfam" id="PF00361">
    <property type="entry name" value="Proton_antipo_M"/>
    <property type="match status" value="1"/>
</dbReference>
<feature type="transmembrane region" description="Helical" evidence="7">
    <location>
        <begin position="215"/>
        <end position="232"/>
    </location>
</feature>
<feature type="transmembrane region" description="Helical" evidence="7">
    <location>
        <begin position="369"/>
        <end position="393"/>
    </location>
</feature>
<dbReference type="Proteomes" id="UP001208567">
    <property type="component" value="Unassembled WGS sequence"/>
</dbReference>
<feature type="transmembrane region" description="Helical" evidence="7">
    <location>
        <begin position="490"/>
        <end position="512"/>
    </location>
</feature>
<feature type="transmembrane region" description="Helical" evidence="7">
    <location>
        <begin position="161"/>
        <end position="177"/>
    </location>
</feature>
<feature type="transmembrane region" description="Helical" evidence="7">
    <location>
        <begin position="448"/>
        <end position="469"/>
    </location>
</feature>
<keyword evidence="3 6" id="KW-0812">Transmembrane</keyword>
<name>A0ABQ5N729_9CLOT</name>
<gene>
    <name evidence="10" type="ORF">bsdE14_24750</name>
</gene>
<feature type="transmembrane region" description="Helical" evidence="7">
    <location>
        <begin position="6"/>
        <end position="21"/>
    </location>
</feature>
<evidence type="ECO:0000256" key="5">
    <source>
        <dbReference type="ARBA" id="ARBA00023136"/>
    </source>
</evidence>
<evidence type="ECO:0000256" key="4">
    <source>
        <dbReference type="ARBA" id="ARBA00022989"/>
    </source>
</evidence>
<feature type="transmembrane region" description="Helical" evidence="7">
    <location>
        <begin position="91"/>
        <end position="109"/>
    </location>
</feature>
<evidence type="ECO:0000259" key="8">
    <source>
        <dbReference type="Pfam" id="PF00361"/>
    </source>
</evidence>
<keyword evidence="11" id="KW-1185">Reference proteome</keyword>
<evidence type="ECO:0000256" key="6">
    <source>
        <dbReference type="RuleBase" id="RU000320"/>
    </source>
</evidence>
<dbReference type="PANTHER" id="PTHR43373:SF1">
    <property type="entry name" value="NA(+)_H(+) ANTIPORTER SUBUNIT A"/>
    <property type="match status" value="1"/>
</dbReference>